<dbReference type="InterPro" id="IPR005135">
    <property type="entry name" value="Endo/exonuclease/phosphatase"/>
</dbReference>
<dbReference type="Pfam" id="PF13966">
    <property type="entry name" value="zf-RVT"/>
    <property type="match status" value="1"/>
</dbReference>
<dbReference type="GO" id="GO:0003677">
    <property type="term" value="F:DNA binding"/>
    <property type="evidence" value="ECO:0007669"/>
    <property type="project" value="InterPro"/>
</dbReference>
<evidence type="ECO:0000256" key="1">
    <source>
        <dbReference type="SAM" id="MobiDB-lite"/>
    </source>
</evidence>
<evidence type="ECO:0000259" key="2">
    <source>
        <dbReference type="PROSITE" id="PS50878"/>
    </source>
</evidence>
<dbReference type="InterPro" id="IPR036691">
    <property type="entry name" value="Endo/exonu/phosph_ase_sf"/>
</dbReference>
<accession>A0A2N9GVH2</accession>
<dbReference type="InterPro" id="IPR043502">
    <property type="entry name" value="DNA/RNA_pol_sf"/>
</dbReference>
<dbReference type="CDD" id="cd01650">
    <property type="entry name" value="RT_nLTR_like"/>
    <property type="match status" value="1"/>
</dbReference>
<dbReference type="PANTHER" id="PTHR46890:SF50">
    <property type="entry name" value="RNA-DIRECTED DNA POLYMERASE, EUKARYOTA, REVERSE TRANSCRIPTASE ZINC-BINDING DOMAIN PROTEIN-RELATED"/>
    <property type="match status" value="1"/>
</dbReference>
<dbReference type="Gene3D" id="3.60.10.10">
    <property type="entry name" value="Endonuclease/exonuclease/phosphatase"/>
    <property type="match status" value="1"/>
</dbReference>
<sequence length="1547" mass="175130">MSHVTMGSATARWCHDILLEFTTLPPDQNAFRSFREGNKVFVIQKQRNGKGRFASMTVLGETKERGVVIIPEGRDAGGWRGFSKEINGALTPAVPAVPKVNHQREQPPPPAEYGAQRSSNSNGDLRSFKETVILGNPIPKISHVNAGSPEESRNYSNSDNVEILLKVIIKCGPDNKWAVKWAGVLDNPSDPALSLNPVDSKVADIGPRELIKPNEEARPKSLAAKPISSSNHAHKPATEPTNTKIAPKFIWRPRMGLQQKSVGEPSGNRDPDHVSVHNEESDSQHADSQRSGSQYSESEMGIEPISQRPATTEVFQGTGAVAREVEDWIFQLRDGRSVRLPPEFVGSHQGTSEVSIPPFRVGEKIAQLGDRMTLVMEEDGSVRPSVENHTAVLGSDSGRKELVIFEDVESEIGEDRSLGDEDEHWEIKGDELLVNQVHYGEALLSWDSDEVPLEVVPLARIEVSQFPEQAKGLLATKEAEKKQKSDWLLHNLKAVGKVLGAYYEGFEDRVEKLLLDIEERRNQRINENMGVKKGTHTGPRLSRELKNLSSSINYEVTWNVRGLNDREKRLQIKNLIKMWKADVICLQETKLELVSRSLVKSLWGCHYVDWVVLRSVGASGGILVMWDRRVVEKVEEAIGQFSVSCKFQNVEDQFEWAFSGVYGPNTDSNRHFMWDELSGVCSWWGVPWCVAGDFNVVRFPSERSGSAGLSTAMLGFSDFITEMGLLDIPLQGGRFTWSNNRAHMSSSRIDRFLMSADWDSYFPKISQKRLPRVLSDHFPVLLDCGIFQGGAKPFRFENMWLKADGFVEKVKGWWESYQVQGTPSFIFAYKLKALKGDLKKWNAEEFGNVETRLNSLWSELRVLDSLAEDRQLTIEERDLHSLTQAEIEKTILMVETCWRQKSRALWLKEGDRNTKFFHRVANSHKRNNSIMNLRVNGVLTEDKEEIKEDNSTWLDRPFEEEEVMGVVMGVFIEMESFERSLNATFLVLIPKKFDAEEVKDFRPISLVGGVYKIISKVLAHRLRVVLPDIISETQNAFIGGRQILDSALIASECIDSRLKSGSPGVLCKLDVEKAYDHVSWTFLQYLLDRCGFSESWQRWIYSCISTTRFSVMINGSPEGFFAGSRGLRQGDPLSPMLFDIVMEALSRMLDRAVQSGLFKGFSVGSSDRSQIEISHLLFADDTLIFCDADPHQLTSLRFVFTWFEAVSGLKINLGKSELVPVGEYLGVPLGAAFKEKAIWNPVLEKVEKKTCRYIQDWESEALMQLIEILYAKAGLGSGIDAIRWGAAKEILTIDNLRRRNVMVLDWCCMCKKGAESVEHLLLHCPFAGEVWSMVFGLFGVVWVMPRMVFGLFGVVWVMPRTILELLECWQGCFGKHRNISDLESYSTLFDVVVDPELFSIACDRDTSVTALMLFGNGNLRRRKIVLVSWCCMCKVDGESVDHLLIHCPLVKELLWDTVLTLFGMHWVMPRKVRELLDCWHGGFGQHCHSVIWKAISHCLMWCLWWERNMRSFEGSEMSISDLKLLFLPDASNKIVLLYYFIEVSGFF</sequence>
<name>A0A2N9GVH2_FAGSY</name>
<dbReference type="PROSITE" id="PS00726">
    <property type="entry name" value="AP_NUCLEASE_F1_1"/>
    <property type="match status" value="1"/>
</dbReference>
<gene>
    <name evidence="3" type="ORF">FSB_LOCUS31156</name>
</gene>
<dbReference type="InterPro" id="IPR052343">
    <property type="entry name" value="Retrotransposon-Effector_Assoc"/>
</dbReference>
<dbReference type="PANTHER" id="PTHR46890">
    <property type="entry name" value="NON-LTR RETROLELEMENT REVERSE TRANSCRIPTASE-LIKE PROTEIN-RELATED"/>
    <property type="match status" value="1"/>
</dbReference>
<dbReference type="InterPro" id="IPR020847">
    <property type="entry name" value="AP_endonuclease_F1_BS"/>
</dbReference>
<dbReference type="GO" id="GO:0004519">
    <property type="term" value="F:endonuclease activity"/>
    <property type="evidence" value="ECO:0007669"/>
    <property type="project" value="InterPro"/>
</dbReference>
<dbReference type="InterPro" id="IPR026960">
    <property type="entry name" value="RVT-Znf"/>
</dbReference>
<evidence type="ECO:0000313" key="3">
    <source>
        <dbReference type="EMBL" id="SPD03274.1"/>
    </source>
</evidence>
<dbReference type="InterPro" id="IPR000477">
    <property type="entry name" value="RT_dom"/>
</dbReference>
<dbReference type="Pfam" id="PF03372">
    <property type="entry name" value="Exo_endo_phos"/>
    <property type="match status" value="1"/>
</dbReference>
<feature type="compositionally biased region" description="Basic and acidic residues" evidence="1">
    <location>
        <begin position="267"/>
        <end position="288"/>
    </location>
</feature>
<proteinExistence type="predicted"/>
<feature type="region of interest" description="Disordered" evidence="1">
    <location>
        <begin position="98"/>
        <end position="122"/>
    </location>
</feature>
<organism evidence="3">
    <name type="scientific">Fagus sylvatica</name>
    <name type="common">Beechnut</name>
    <dbReference type="NCBI Taxonomy" id="28930"/>
    <lineage>
        <taxon>Eukaryota</taxon>
        <taxon>Viridiplantae</taxon>
        <taxon>Streptophyta</taxon>
        <taxon>Embryophyta</taxon>
        <taxon>Tracheophyta</taxon>
        <taxon>Spermatophyta</taxon>
        <taxon>Magnoliopsida</taxon>
        <taxon>eudicotyledons</taxon>
        <taxon>Gunneridae</taxon>
        <taxon>Pentapetalae</taxon>
        <taxon>rosids</taxon>
        <taxon>fabids</taxon>
        <taxon>Fagales</taxon>
        <taxon>Fagaceae</taxon>
        <taxon>Fagus</taxon>
    </lineage>
</organism>
<protein>
    <recommendedName>
        <fullName evidence="2">Reverse transcriptase domain-containing protein</fullName>
    </recommendedName>
</protein>
<reference evidence="3" key="1">
    <citation type="submission" date="2018-02" db="EMBL/GenBank/DDBJ databases">
        <authorList>
            <person name="Cohen D.B."/>
            <person name="Kent A.D."/>
        </authorList>
    </citation>
    <scope>NUCLEOTIDE SEQUENCE</scope>
</reference>
<feature type="compositionally biased region" description="Basic and acidic residues" evidence="1">
    <location>
        <begin position="210"/>
        <end position="219"/>
    </location>
</feature>
<dbReference type="SUPFAM" id="SSF56672">
    <property type="entry name" value="DNA/RNA polymerases"/>
    <property type="match status" value="1"/>
</dbReference>
<feature type="domain" description="Reverse transcriptase" evidence="2">
    <location>
        <begin position="970"/>
        <end position="1229"/>
    </location>
</feature>
<feature type="region of interest" description="Disordered" evidence="1">
    <location>
        <begin position="210"/>
        <end position="311"/>
    </location>
</feature>
<dbReference type="Pfam" id="PF00078">
    <property type="entry name" value="RVT_1"/>
    <property type="match status" value="1"/>
</dbReference>
<dbReference type="PROSITE" id="PS50878">
    <property type="entry name" value="RT_POL"/>
    <property type="match status" value="1"/>
</dbReference>
<dbReference type="SUPFAM" id="SSF56219">
    <property type="entry name" value="DNase I-like"/>
    <property type="match status" value="1"/>
</dbReference>
<dbReference type="EMBL" id="OIVN01002395">
    <property type="protein sequence ID" value="SPD03274.1"/>
    <property type="molecule type" value="Genomic_DNA"/>
</dbReference>
<dbReference type="GO" id="GO:0006281">
    <property type="term" value="P:DNA repair"/>
    <property type="evidence" value="ECO:0007669"/>
    <property type="project" value="InterPro"/>
</dbReference>